<gene>
    <name evidence="2" type="ORF">GCM10023321_40610</name>
</gene>
<evidence type="ECO:0000313" key="3">
    <source>
        <dbReference type="Proteomes" id="UP001428817"/>
    </source>
</evidence>
<dbReference type="Proteomes" id="UP001428817">
    <property type="component" value="Unassembled WGS sequence"/>
</dbReference>
<keyword evidence="1" id="KW-1133">Transmembrane helix</keyword>
<keyword evidence="1" id="KW-0812">Transmembrane</keyword>
<feature type="transmembrane region" description="Helical" evidence="1">
    <location>
        <begin position="40"/>
        <end position="61"/>
    </location>
</feature>
<keyword evidence="1" id="KW-0472">Membrane</keyword>
<sequence length="253" mass="27109">MAFGALLAALILAALAAVLVMVLDGPRSSTLTKDSDSSSLSFIGGILSALFTVVLAFYVVFSWQTRDNVETDSSLEADALIDSFWQADQAPEPVRTELTGLIRAYANQVAGSEWPLMENGMHSPEVSATLAAIRARFTALPVTQDAVGDARRQGLADVQVIDNSRRARLDDATGEYGFNLVLLTATIIGAALTIAFPLILGLRRKAVNITMMVLLGATIGATLYLSQQMIHPMRGPFAVTPDALRSALVEMRR</sequence>
<keyword evidence="3" id="KW-1185">Reference proteome</keyword>
<dbReference type="RefSeq" id="WP_185060277.1">
    <property type="nucleotide sequence ID" value="NZ_BAABJP010000018.1"/>
</dbReference>
<accession>A0ABP9QBI4</accession>
<feature type="transmembrane region" description="Helical" evidence="1">
    <location>
        <begin position="206"/>
        <end position="225"/>
    </location>
</feature>
<comment type="caution">
    <text evidence="2">The sequence shown here is derived from an EMBL/GenBank/DDBJ whole genome shotgun (WGS) entry which is preliminary data.</text>
</comment>
<name>A0ABP9QBI4_9PSEU</name>
<evidence type="ECO:0008006" key="4">
    <source>
        <dbReference type="Google" id="ProtNLM"/>
    </source>
</evidence>
<evidence type="ECO:0000256" key="1">
    <source>
        <dbReference type="SAM" id="Phobius"/>
    </source>
</evidence>
<dbReference type="InterPro" id="IPR025333">
    <property type="entry name" value="DUF4239"/>
</dbReference>
<dbReference type="EMBL" id="BAABJP010000018">
    <property type="protein sequence ID" value="GAA5159447.1"/>
    <property type="molecule type" value="Genomic_DNA"/>
</dbReference>
<evidence type="ECO:0000313" key="2">
    <source>
        <dbReference type="EMBL" id="GAA5159447.1"/>
    </source>
</evidence>
<proteinExistence type="predicted"/>
<dbReference type="Pfam" id="PF14023">
    <property type="entry name" value="Bestrophin-like"/>
    <property type="match status" value="1"/>
</dbReference>
<organism evidence="2 3">
    <name type="scientific">Pseudonocardia eucalypti</name>
    <dbReference type="NCBI Taxonomy" id="648755"/>
    <lineage>
        <taxon>Bacteria</taxon>
        <taxon>Bacillati</taxon>
        <taxon>Actinomycetota</taxon>
        <taxon>Actinomycetes</taxon>
        <taxon>Pseudonocardiales</taxon>
        <taxon>Pseudonocardiaceae</taxon>
        <taxon>Pseudonocardia</taxon>
    </lineage>
</organism>
<feature type="transmembrane region" description="Helical" evidence="1">
    <location>
        <begin position="176"/>
        <end position="200"/>
    </location>
</feature>
<protein>
    <recommendedName>
        <fullName evidence="4">DUF4239 domain-containing protein</fullName>
    </recommendedName>
</protein>
<reference evidence="3" key="1">
    <citation type="journal article" date="2019" name="Int. J. Syst. Evol. Microbiol.">
        <title>The Global Catalogue of Microorganisms (GCM) 10K type strain sequencing project: providing services to taxonomists for standard genome sequencing and annotation.</title>
        <authorList>
            <consortium name="The Broad Institute Genomics Platform"/>
            <consortium name="The Broad Institute Genome Sequencing Center for Infectious Disease"/>
            <person name="Wu L."/>
            <person name="Ma J."/>
        </authorList>
    </citation>
    <scope>NUCLEOTIDE SEQUENCE [LARGE SCALE GENOMIC DNA]</scope>
    <source>
        <strain evidence="3">JCM 18303</strain>
    </source>
</reference>